<keyword evidence="8" id="KW-1185">Reference proteome</keyword>
<organism evidence="7 8">
    <name type="scientific">Heracleum sosnowskyi</name>
    <dbReference type="NCBI Taxonomy" id="360622"/>
    <lineage>
        <taxon>Eukaryota</taxon>
        <taxon>Viridiplantae</taxon>
        <taxon>Streptophyta</taxon>
        <taxon>Embryophyta</taxon>
        <taxon>Tracheophyta</taxon>
        <taxon>Spermatophyta</taxon>
        <taxon>Magnoliopsida</taxon>
        <taxon>eudicotyledons</taxon>
        <taxon>Gunneridae</taxon>
        <taxon>Pentapetalae</taxon>
        <taxon>asterids</taxon>
        <taxon>campanulids</taxon>
        <taxon>Apiales</taxon>
        <taxon>Apiaceae</taxon>
        <taxon>Apioideae</taxon>
        <taxon>apioid superclade</taxon>
        <taxon>Tordylieae</taxon>
        <taxon>Tordyliinae</taxon>
        <taxon>Heracleum</taxon>
    </lineage>
</organism>
<reference evidence="7" key="1">
    <citation type="submission" date="2023-02" db="EMBL/GenBank/DDBJ databases">
        <title>Genome of toxic invasive species Heracleum sosnowskyi carries increased number of genes despite the absence of recent whole-genome duplications.</title>
        <authorList>
            <person name="Schelkunov M."/>
            <person name="Shtratnikova V."/>
            <person name="Makarenko M."/>
            <person name="Klepikova A."/>
            <person name="Omelchenko D."/>
            <person name="Novikova G."/>
            <person name="Obukhova E."/>
            <person name="Bogdanov V."/>
            <person name="Penin A."/>
            <person name="Logacheva M."/>
        </authorList>
    </citation>
    <scope>NUCLEOTIDE SEQUENCE</scope>
    <source>
        <strain evidence="7">Hsosn_3</strain>
        <tissue evidence="7">Leaf</tissue>
    </source>
</reference>
<dbReference type="Pfam" id="PF13445">
    <property type="entry name" value="zf-RING_UBOX"/>
    <property type="match status" value="1"/>
</dbReference>
<dbReference type="AlphaFoldDB" id="A0AAD8H539"/>
<evidence type="ECO:0000259" key="6">
    <source>
        <dbReference type="PROSITE" id="PS50089"/>
    </source>
</evidence>
<dbReference type="SUPFAM" id="SSF57850">
    <property type="entry name" value="RING/U-box"/>
    <property type="match status" value="1"/>
</dbReference>
<dbReference type="PANTHER" id="PTHR46616:SF9">
    <property type="entry name" value="UBIQUITIN-PROTEIN LIGASE"/>
    <property type="match status" value="1"/>
</dbReference>
<evidence type="ECO:0000256" key="1">
    <source>
        <dbReference type="ARBA" id="ARBA00022723"/>
    </source>
</evidence>
<dbReference type="Proteomes" id="UP001237642">
    <property type="component" value="Unassembled WGS sequence"/>
</dbReference>
<evidence type="ECO:0000256" key="2">
    <source>
        <dbReference type="ARBA" id="ARBA00022771"/>
    </source>
</evidence>
<dbReference type="InterPro" id="IPR001841">
    <property type="entry name" value="Znf_RING"/>
</dbReference>
<gene>
    <name evidence="7" type="ORF">POM88_044308</name>
</gene>
<keyword evidence="5" id="KW-0812">Transmembrane</keyword>
<dbReference type="InterPro" id="IPR013083">
    <property type="entry name" value="Znf_RING/FYVE/PHD"/>
</dbReference>
<keyword evidence="1" id="KW-0479">Metal-binding</keyword>
<evidence type="ECO:0000256" key="4">
    <source>
        <dbReference type="PROSITE-ProRule" id="PRU00175"/>
    </source>
</evidence>
<feature type="transmembrane region" description="Helical" evidence="5">
    <location>
        <begin position="203"/>
        <end position="227"/>
    </location>
</feature>
<dbReference type="InterPro" id="IPR017907">
    <property type="entry name" value="Znf_RING_CS"/>
</dbReference>
<dbReference type="GO" id="GO:0008270">
    <property type="term" value="F:zinc ion binding"/>
    <property type="evidence" value="ECO:0007669"/>
    <property type="project" value="UniProtKB-KW"/>
</dbReference>
<name>A0AAD8H539_9APIA</name>
<keyword evidence="3" id="KW-0862">Zinc</keyword>
<dbReference type="Gene3D" id="3.30.40.10">
    <property type="entry name" value="Zinc/RING finger domain, C3HC4 (zinc finger)"/>
    <property type="match status" value="1"/>
</dbReference>
<keyword evidence="5" id="KW-0472">Membrane</keyword>
<evidence type="ECO:0000313" key="8">
    <source>
        <dbReference type="Proteomes" id="UP001237642"/>
    </source>
</evidence>
<sequence>MWGFASNVISRSSGRKNEFLMPNRAPSECSDDESSVGENREEGLQCQICWESFNIVENVPLVLWCGHTICKNCILGLKWAIVKLPPLPVELPIFISCPWCRWLSFRLVYKGSVKFPRRNYFLLWMVESMNGDRLKSHFSFCNDQQVFASNKSLAVNQVNNVKFTCALAATSPYSENESNCNEDHTTGIHLNTERFHLSLCKSLVFISHLTAKFPLVFIFLLTVLYVIPASATILVLYILITVFFVVPALLVLYFACPFLRWLGREIIN</sequence>
<feature type="domain" description="RING-type" evidence="6">
    <location>
        <begin position="46"/>
        <end position="101"/>
    </location>
</feature>
<keyword evidence="5" id="KW-1133">Transmembrane helix</keyword>
<protein>
    <submittedName>
        <fullName evidence="7">Preprotein translocase secA family protein</fullName>
    </submittedName>
</protein>
<comment type="caution">
    <text evidence="7">The sequence shown here is derived from an EMBL/GenBank/DDBJ whole genome shotgun (WGS) entry which is preliminary data.</text>
</comment>
<proteinExistence type="predicted"/>
<dbReference type="InterPro" id="IPR027370">
    <property type="entry name" value="Znf-RING_euk"/>
</dbReference>
<evidence type="ECO:0000256" key="3">
    <source>
        <dbReference type="ARBA" id="ARBA00022833"/>
    </source>
</evidence>
<dbReference type="PROSITE" id="PS50089">
    <property type="entry name" value="ZF_RING_2"/>
    <property type="match status" value="1"/>
</dbReference>
<evidence type="ECO:0000313" key="7">
    <source>
        <dbReference type="EMBL" id="KAK1359834.1"/>
    </source>
</evidence>
<dbReference type="EMBL" id="JAUIZM010000010">
    <property type="protein sequence ID" value="KAK1359834.1"/>
    <property type="molecule type" value="Genomic_DNA"/>
</dbReference>
<dbReference type="PROSITE" id="PS00518">
    <property type="entry name" value="ZF_RING_1"/>
    <property type="match status" value="1"/>
</dbReference>
<evidence type="ECO:0000256" key="5">
    <source>
        <dbReference type="SAM" id="Phobius"/>
    </source>
</evidence>
<keyword evidence="2 4" id="KW-0863">Zinc-finger</keyword>
<reference evidence="7" key="2">
    <citation type="submission" date="2023-05" db="EMBL/GenBank/DDBJ databases">
        <authorList>
            <person name="Schelkunov M.I."/>
        </authorList>
    </citation>
    <scope>NUCLEOTIDE SEQUENCE</scope>
    <source>
        <strain evidence="7">Hsosn_3</strain>
        <tissue evidence="7">Leaf</tissue>
    </source>
</reference>
<feature type="transmembrane region" description="Helical" evidence="5">
    <location>
        <begin position="233"/>
        <end position="255"/>
    </location>
</feature>
<accession>A0AAD8H539</accession>
<dbReference type="PANTHER" id="PTHR46616">
    <property type="entry name" value="UBIQUITIN-PROTEIN LIGASE"/>
    <property type="match status" value="1"/>
</dbReference>